<dbReference type="InterPro" id="IPR015877">
    <property type="entry name" value="MAT1_centre"/>
</dbReference>
<dbReference type="Proteomes" id="UP000046395">
    <property type="component" value="Unassembled WGS sequence"/>
</dbReference>
<dbReference type="InterPro" id="IPR013083">
    <property type="entry name" value="Znf_RING/FYVE/PHD"/>
</dbReference>
<dbReference type="PROSITE" id="PS00518">
    <property type="entry name" value="ZF_RING_1"/>
    <property type="match status" value="1"/>
</dbReference>
<dbReference type="SMART" id="SM00184">
    <property type="entry name" value="RING"/>
    <property type="match status" value="1"/>
</dbReference>
<dbReference type="NCBIfam" id="TIGR00570">
    <property type="entry name" value="cdk7"/>
    <property type="match status" value="1"/>
</dbReference>
<evidence type="ECO:0000259" key="7">
    <source>
        <dbReference type="PROSITE" id="PS50089"/>
    </source>
</evidence>
<evidence type="ECO:0000256" key="4">
    <source>
        <dbReference type="ARBA" id="ARBA00022833"/>
    </source>
</evidence>
<evidence type="ECO:0000256" key="5">
    <source>
        <dbReference type="ARBA" id="ARBA00023242"/>
    </source>
</evidence>
<sequence length="298" mass="34272">MRVCPKCKGSDYNNREFVLMVNECGHPLCRNCVEFVFARQSGPCPTCSRILRKNTFWIMQLDDPLVEIEVYFRKKLRKTFNLKEEDFPNLRAYNDYLEQFEDVVFNLVHDQNVEETKMTISTFAREHEEQIQRNKTRVSKDEAWIESMLEEDRLMHDRVKETLLREQQDQDATAEALRADAKAVISDLMHADAPAEIVVKNKRQQCARNGVSEEASSKKGRRKISVKPLLIPDGEPYVYKGVQVVPDMALDFSADEVVEAMCKNLASPSLRLSAGGFSKTLACKRLLQEAVCDLFLHC</sequence>
<reference evidence="8" key="1">
    <citation type="submission" date="2013-11" db="EMBL/GenBank/DDBJ databases">
        <authorList>
            <person name="Aslett M."/>
        </authorList>
    </citation>
    <scope>NUCLEOTIDE SEQUENCE [LARGE SCALE GENOMIC DNA]</scope>
    <source>
        <strain evidence="8">Edinburgh</strain>
    </source>
</reference>
<dbReference type="InterPro" id="IPR017907">
    <property type="entry name" value="Znf_RING_CS"/>
</dbReference>
<reference evidence="9" key="3">
    <citation type="submission" date="2019-12" db="UniProtKB">
        <authorList>
            <consortium name="WormBaseParasite"/>
        </authorList>
    </citation>
    <scope>IDENTIFICATION</scope>
</reference>
<dbReference type="WBParaSite" id="TMUE_3000013495.3">
    <property type="protein sequence ID" value="TMUE_3000013495.3"/>
    <property type="gene ID" value="WBGene00292187"/>
</dbReference>
<dbReference type="SUPFAM" id="SSF57850">
    <property type="entry name" value="RING/U-box"/>
    <property type="match status" value="1"/>
</dbReference>
<evidence type="ECO:0000313" key="9">
    <source>
        <dbReference type="WBParaSite" id="TMUE_3000013495.1"/>
    </source>
</evidence>
<dbReference type="STRING" id="70415.A0A5S6R1X6"/>
<name>A0A5S6R1X6_TRIMR</name>
<comment type="subcellular location">
    <subcellularLocation>
        <location evidence="1">Nucleus</location>
    </subcellularLocation>
</comment>
<dbReference type="GO" id="GO:0006357">
    <property type="term" value="P:regulation of transcription by RNA polymerase II"/>
    <property type="evidence" value="ECO:0007669"/>
    <property type="project" value="TreeGrafter"/>
</dbReference>
<dbReference type="PROSITE" id="PS50089">
    <property type="entry name" value="ZF_RING_2"/>
    <property type="match status" value="1"/>
</dbReference>
<keyword evidence="8" id="KW-1185">Reference proteome</keyword>
<dbReference type="WBParaSite" id="TMUE_3000013495.2">
    <property type="protein sequence ID" value="TMUE_3000013495.2"/>
    <property type="gene ID" value="WBGene00292187"/>
</dbReference>
<keyword evidence="2" id="KW-0479">Metal-binding</keyword>
<evidence type="ECO:0000256" key="2">
    <source>
        <dbReference type="ARBA" id="ARBA00022723"/>
    </source>
</evidence>
<protein>
    <submittedName>
        <fullName evidence="9 10">RING-type domain-containing protein</fullName>
    </submittedName>
</protein>
<keyword evidence="3 6" id="KW-0863">Zinc-finger</keyword>
<dbReference type="PANTHER" id="PTHR12683:SF13">
    <property type="entry name" value="CDK-ACTIVATING KINASE ASSEMBLY FACTOR MAT1"/>
    <property type="match status" value="1"/>
</dbReference>
<keyword evidence="4" id="KW-0862">Zinc</keyword>
<dbReference type="InterPro" id="IPR001841">
    <property type="entry name" value="Znf_RING"/>
</dbReference>
<dbReference type="Pfam" id="PF25811">
    <property type="entry name" value="CAK-anch_MAT1"/>
    <property type="match status" value="1"/>
</dbReference>
<dbReference type="GO" id="GO:0061575">
    <property type="term" value="F:cyclin-dependent protein serine/threonine kinase activator activity"/>
    <property type="evidence" value="ECO:0007669"/>
    <property type="project" value="InterPro"/>
</dbReference>
<dbReference type="GO" id="GO:0008270">
    <property type="term" value="F:zinc ion binding"/>
    <property type="evidence" value="ECO:0007669"/>
    <property type="project" value="UniProtKB-KW"/>
</dbReference>
<dbReference type="WBParaSite" id="TMUE_3000013495.4">
    <property type="protein sequence ID" value="TMUE_3000013495.4"/>
    <property type="gene ID" value="WBGene00292187"/>
</dbReference>
<evidence type="ECO:0000256" key="3">
    <source>
        <dbReference type="ARBA" id="ARBA00022771"/>
    </source>
</evidence>
<dbReference type="GO" id="GO:0006289">
    <property type="term" value="P:nucleotide-excision repair"/>
    <property type="evidence" value="ECO:0007669"/>
    <property type="project" value="InterPro"/>
</dbReference>
<reference evidence="8" key="2">
    <citation type="submission" date="2014-03" db="EMBL/GenBank/DDBJ databases">
        <title>The whipworm genome and dual-species transcriptomics of an intimate host-pathogen interaction.</title>
        <authorList>
            <person name="Foth B.J."/>
            <person name="Tsai I.J."/>
            <person name="Reid A.J."/>
            <person name="Bancroft A.J."/>
            <person name="Nichol S."/>
            <person name="Tracey A."/>
            <person name="Holroyd N."/>
            <person name="Cotton J.A."/>
            <person name="Stanley E.J."/>
            <person name="Zarowiecki M."/>
            <person name="Liu J.Z."/>
            <person name="Huckvale T."/>
            <person name="Cooper P.J."/>
            <person name="Grencis R.K."/>
            <person name="Berriman M."/>
        </authorList>
    </citation>
    <scope>NUCLEOTIDE SEQUENCE [LARGE SCALE GENOMIC DNA]</scope>
    <source>
        <strain evidence="8">Edinburgh</strain>
    </source>
</reference>
<dbReference type="PANTHER" id="PTHR12683">
    <property type="entry name" value="CDK-ACTIVATING KINASE ASSEMBLY FACTOR MAT1"/>
    <property type="match status" value="1"/>
</dbReference>
<dbReference type="WBParaSite" id="TMUE_3000013495.1">
    <property type="protein sequence ID" value="TMUE_3000013495.1"/>
    <property type="gene ID" value="WBGene00292187"/>
</dbReference>
<proteinExistence type="predicted"/>
<keyword evidence="5" id="KW-0539">Nucleus</keyword>
<dbReference type="InterPro" id="IPR057657">
    <property type="entry name" value="MAT1_CAK-anch"/>
</dbReference>
<dbReference type="GO" id="GO:0005675">
    <property type="term" value="C:transcription factor TFIIH holo complex"/>
    <property type="evidence" value="ECO:0007669"/>
    <property type="project" value="InterPro"/>
</dbReference>
<organism evidence="8 9">
    <name type="scientific">Trichuris muris</name>
    <name type="common">Mouse whipworm</name>
    <dbReference type="NCBI Taxonomy" id="70415"/>
    <lineage>
        <taxon>Eukaryota</taxon>
        <taxon>Metazoa</taxon>
        <taxon>Ecdysozoa</taxon>
        <taxon>Nematoda</taxon>
        <taxon>Enoplea</taxon>
        <taxon>Dorylaimia</taxon>
        <taxon>Trichinellida</taxon>
        <taxon>Trichuridae</taxon>
        <taxon>Trichuris</taxon>
    </lineage>
</organism>
<dbReference type="AlphaFoldDB" id="A0A5S6R1X6"/>
<dbReference type="Pfam" id="PF06391">
    <property type="entry name" value="MAT1"/>
    <property type="match status" value="1"/>
</dbReference>
<dbReference type="InterPro" id="IPR004575">
    <property type="entry name" value="MAT1/Tfb3"/>
</dbReference>
<dbReference type="Gene3D" id="3.30.40.10">
    <property type="entry name" value="Zinc/RING finger domain, C3HC4 (zinc finger)"/>
    <property type="match status" value="1"/>
</dbReference>
<evidence type="ECO:0000256" key="1">
    <source>
        <dbReference type="ARBA" id="ARBA00004123"/>
    </source>
</evidence>
<evidence type="ECO:0000313" key="8">
    <source>
        <dbReference type="Proteomes" id="UP000046395"/>
    </source>
</evidence>
<evidence type="ECO:0000256" key="6">
    <source>
        <dbReference type="PROSITE-ProRule" id="PRU00175"/>
    </source>
</evidence>
<feature type="domain" description="RING-type" evidence="7">
    <location>
        <begin position="4"/>
        <end position="48"/>
    </location>
</feature>
<dbReference type="Pfam" id="PF17121">
    <property type="entry name" value="zf-C3HC4_5"/>
    <property type="match status" value="1"/>
</dbReference>
<accession>A0A5S6R1X6</accession>
<evidence type="ECO:0000313" key="10">
    <source>
        <dbReference type="WBParaSite" id="TMUE_3000013495.2"/>
    </source>
</evidence>